<organism evidence="3 4">
    <name type="scientific">Alkalicoccobacillus gibsonii</name>
    <dbReference type="NCBI Taxonomy" id="79881"/>
    <lineage>
        <taxon>Bacteria</taxon>
        <taxon>Bacillati</taxon>
        <taxon>Bacillota</taxon>
        <taxon>Bacilli</taxon>
        <taxon>Bacillales</taxon>
        <taxon>Bacillaceae</taxon>
        <taxon>Alkalicoccobacillus</taxon>
    </lineage>
</organism>
<accession>A0ABU9VF44</accession>
<comment type="caution">
    <text evidence="3">The sequence shown here is derived from an EMBL/GenBank/DDBJ whole genome shotgun (WGS) entry which is preliminary data.</text>
</comment>
<feature type="compositionally biased region" description="Polar residues" evidence="1">
    <location>
        <begin position="404"/>
        <end position="413"/>
    </location>
</feature>
<gene>
    <name evidence="3" type="ORF">MKY91_01600</name>
</gene>
<dbReference type="Gene3D" id="2.170.120.30">
    <property type="match status" value="2"/>
</dbReference>
<protein>
    <submittedName>
        <fullName evidence="3">CdaR family protein</fullName>
    </submittedName>
</protein>
<reference evidence="3 4" key="1">
    <citation type="submission" date="2024-03" db="EMBL/GenBank/DDBJ databases">
        <title>Bacilli Hybrid Assemblies.</title>
        <authorList>
            <person name="Kovac J."/>
        </authorList>
    </citation>
    <scope>NUCLEOTIDE SEQUENCE [LARGE SCALE GENOMIC DNA]</scope>
    <source>
        <strain evidence="3 4">FSL R7-0666</strain>
    </source>
</reference>
<evidence type="ECO:0000256" key="2">
    <source>
        <dbReference type="SAM" id="Phobius"/>
    </source>
</evidence>
<sequence>MDRLFNSHWFVRIIAFFVALMLFAMVNQDNLGNQPSVLPTISNSSYTLEEVELHVNYNEEEYALTDAPETVQVKLSGSRSALAYFQMMRPTYEVFVDATELEEGSHRARIEYRGFPSELSVAVTPTTANIELQEIQTSSFPVQVDLLNTDSVEEGYTVGTPIVTPINVDVTNAREFLSYAATAKVFVDMDKADGTIEDEYPVHIYNSDGIELEMDSNPNFVTVRVPVTSPNKQVPVNIKRTGKLKSGLSIEQIELEPADVTVYGPSDYIESLESLGGVELDLSKIEDSTTIELDVPVPDGAERVEPKKISVNVTVGEEEERELSGVPLNIMGRSDEMSARLAADQPAYINVTAYGTEDQLNRMSTSDFQAYVDISEETAGEKELPIEFNGPQNIRFEPDESKNAKLTITDQSE</sequence>
<keyword evidence="2" id="KW-0472">Membrane</keyword>
<keyword evidence="2" id="KW-1133">Transmembrane helix</keyword>
<dbReference type="PANTHER" id="PTHR37804:SF1">
    <property type="entry name" value="CDAA REGULATORY PROTEIN CDAR"/>
    <property type="match status" value="1"/>
</dbReference>
<dbReference type="Gene3D" id="2.170.120.40">
    <property type="entry name" value="YbbR-like domain"/>
    <property type="match status" value="2"/>
</dbReference>
<feature type="transmembrane region" description="Helical" evidence="2">
    <location>
        <begin position="9"/>
        <end position="26"/>
    </location>
</feature>
<dbReference type="InterPro" id="IPR012505">
    <property type="entry name" value="YbbR"/>
</dbReference>
<evidence type="ECO:0000313" key="4">
    <source>
        <dbReference type="Proteomes" id="UP001418796"/>
    </source>
</evidence>
<keyword evidence="2" id="KW-0812">Transmembrane</keyword>
<dbReference type="InterPro" id="IPR053154">
    <property type="entry name" value="c-di-AMP_regulator"/>
</dbReference>
<evidence type="ECO:0000256" key="1">
    <source>
        <dbReference type="SAM" id="MobiDB-lite"/>
    </source>
</evidence>
<proteinExistence type="predicted"/>
<dbReference type="Pfam" id="PF07949">
    <property type="entry name" value="YbbR"/>
    <property type="match status" value="2"/>
</dbReference>
<name>A0ABU9VF44_9BACI</name>
<dbReference type="RefSeq" id="WP_343129030.1">
    <property type="nucleotide sequence ID" value="NZ_JBCITK010000001.1"/>
</dbReference>
<keyword evidence="4" id="KW-1185">Reference proteome</keyword>
<feature type="region of interest" description="Disordered" evidence="1">
    <location>
        <begin position="390"/>
        <end position="413"/>
    </location>
</feature>
<dbReference type="PANTHER" id="PTHR37804">
    <property type="entry name" value="CDAA REGULATORY PROTEIN CDAR"/>
    <property type="match status" value="1"/>
</dbReference>
<dbReference type="EMBL" id="JBCITK010000001">
    <property type="protein sequence ID" value="MEN0641853.1"/>
    <property type="molecule type" value="Genomic_DNA"/>
</dbReference>
<dbReference type="Proteomes" id="UP001418796">
    <property type="component" value="Unassembled WGS sequence"/>
</dbReference>
<evidence type="ECO:0000313" key="3">
    <source>
        <dbReference type="EMBL" id="MEN0641853.1"/>
    </source>
</evidence>